<gene>
    <name evidence="1" type="ORF">FYJ68_05830</name>
</gene>
<dbReference type="AlphaFoldDB" id="A0A6N7XNT3"/>
<evidence type="ECO:0000313" key="1">
    <source>
        <dbReference type="EMBL" id="MST72624.1"/>
    </source>
</evidence>
<organism evidence="1 2">
    <name type="scientific">Olsenella porci</name>
    <dbReference type="NCBI Taxonomy" id="2652279"/>
    <lineage>
        <taxon>Bacteria</taxon>
        <taxon>Bacillati</taxon>
        <taxon>Actinomycetota</taxon>
        <taxon>Coriobacteriia</taxon>
        <taxon>Coriobacteriales</taxon>
        <taxon>Atopobiaceae</taxon>
        <taxon>Olsenella</taxon>
    </lineage>
</organism>
<evidence type="ECO:0000313" key="2">
    <source>
        <dbReference type="Proteomes" id="UP000469325"/>
    </source>
</evidence>
<name>A0A6N7XNT3_9ACTN</name>
<protein>
    <submittedName>
        <fullName evidence="1">Uncharacterized protein</fullName>
    </submittedName>
</protein>
<dbReference type="Proteomes" id="UP000469325">
    <property type="component" value="Unassembled WGS sequence"/>
</dbReference>
<accession>A0A6N7XNT3</accession>
<sequence length="96" mass="10823">MIYANSSDYDNGIAPKLGVPRRDKEALLRAMTSEEPIAIAAGYLVDYSTGKPTDIVDMLYEKNGVRWSREEAWNLEHNDMEISDEFADALLGRGKR</sequence>
<keyword evidence="2" id="KW-1185">Reference proteome</keyword>
<proteinExistence type="predicted"/>
<dbReference type="EMBL" id="VUNC01000004">
    <property type="protein sequence ID" value="MST72624.1"/>
    <property type="molecule type" value="Genomic_DNA"/>
</dbReference>
<dbReference type="RefSeq" id="WP_154434957.1">
    <property type="nucleotide sequence ID" value="NZ_VUNC01000004.1"/>
</dbReference>
<reference evidence="1 2" key="1">
    <citation type="submission" date="2019-08" db="EMBL/GenBank/DDBJ databases">
        <title>In-depth cultivation of the pig gut microbiome towards novel bacterial diversity and tailored functional studies.</title>
        <authorList>
            <person name="Wylensek D."/>
            <person name="Hitch T.C.A."/>
            <person name="Clavel T."/>
        </authorList>
    </citation>
    <scope>NUCLEOTIDE SEQUENCE [LARGE SCALE GENOMIC DNA]</scope>
    <source>
        <strain evidence="1 2">CA-Schmier-601-WT-1</strain>
    </source>
</reference>
<comment type="caution">
    <text evidence="1">The sequence shown here is derived from an EMBL/GenBank/DDBJ whole genome shotgun (WGS) entry which is preliminary data.</text>
</comment>